<dbReference type="RefSeq" id="WP_073450786.1">
    <property type="nucleotide sequence ID" value="NZ_FQYS01000024.1"/>
</dbReference>
<accession>A0A2X2BV34</accession>
<evidence type="ECO:0000313" key="2">
    <source>
        <dbReference type="Proteomes" id="UP000250443"/>
    </source>
</evidence>
<evidence type="ECO:0000313" key="1">
    <source>
        <dbReference type="EMBL" id="SPZ00252.1"/>
    </source>
</evidence>
<dbReference type="EMBL" id="UAUF01000002">
    <property type="protein sequence ID" value="SPZ00252.1"/>
    <property type="molecule type" value="Genomic_DNA"/>
</dbReference>
<proteinExistence type="predicted"/>
<name>A0A2X2BV34_PSELU</name>
<reference evidence="1 2" key="1">
    <citation type="submission" date="2018-06" db="EMBL/GenBank/DDBJ databases">
        <authorList>
            <consortium name="Pathogen Informatics"/>
            <person name="Doyle S."/>
        </authorList>
    </citation>
    <scope>NUCLEOTIDE SEQUENCE [LARGE SCALE GENOMIC DNA]</scope>
    <source>
        <strain evidence="1 2">NCTC11842</strain>
    </source>
</reference>
<dbReference type="AlphaFoldDB" id="A0A2X2BV34"/>
<sequence>MSDQTELDMSFGSPDRETVWKARPLGFKARHRWNVLSAFIAGRISVRSCLLGLRYPAAVVCLALRRPEQGLICVCPEINEEISQLFQD</sequence>
<gene>
    <name evidence="1" type="ORF">NCTC11842_00397</name>
</gene>
<protein>
    <submittedName>
        <fullName evidence="1">Uncharacterized protein</fullName>
    </submittedName>
</protein>
<dbReference type="Proteomes" id="UP000250443">
    <property type="component" value="Unassembled WGS sequence"/>
</dbReference>
<organism evidence="1 2">
    <name type="scientific">Pseudomonas luteola</name>
    <dbReference type="NCBI Taxonomy" id="47886"/>
    <lineage>
        <taxon>Bacteria</taxon>
        <taxon>Pseudomonadati</taxon>
        <taxon>Pseudomonadota</taxon>
        <taxon>Gammaproteobacteria</taxon>
        <taxon>Pseudomonadales</taxon>
        <taxon>Pseudomonadaceae</taxon>
        <taxon>Pseudomonas</taxon>
    </lineage>
</organism>